<accession>A0A1C0A757</accession>
<dbReference type="SMART" id="SM00479">
    <property type="entry name" value="EXOIII"/>
    <property type="match status" value="1"/>
</dbReference>
<dbReference type="InterPro" id="IPR012337">
    <property type="entry name" value="RNaseH-like_sf"/>
</dbReference>
<name>A0A1C0A757_9FIRM</name>
<gene>
    <name evidence="3" type="ORF">U472_08475</name>
</gene>
<reference evidence="3 4" key="2">
    <citation type="submission" date="2016-08" db="EMBL/GenBank/DDBJ databases">
        <title>Orenia metallireducens sp. nov. strain Z6, a Novel Metal-reducing Firmicute from the Deep Subsurface.</title>
        <authorList>
            <person name="Maxim B.I."/>
            <person name="Kenneth K."/>
            <person name="Flynn T.M."/>
            <person name="Oloughlin E.J."/>
            <person name="Locke R.A."/>
            <person name="Weber J.R."/>
            <person name="Egan S.M."/>
            <person name="Mackie R.I."/>
            <person name="Cann I.K."/>
        </authorList>
    </citation>
    <scope>NUCLEOTIDE SEQUENCE [LARGE SCALE GENOMIC DNA]</scope>
    <source>
        <strain evidence="3 4">Z6</strain>
    </source>
</reference>
<dbReference type="EMBL" id="LWDV01000009">
    <property type="protein sequence ID" value="OCL26044.1"/>
    <property type="molecule type" value="Genomic_DNA"/>
</dbReference>
<dbReference type="GO" id="GO:0003677">
    <property type="term" value="F:DNA binding"/>
    <property type="evidence" value="ECO:0007669"/>
    <property type="project" value="InterPro"/>
</dbReference>
<dbReference type="InterPro" id="IPR013520">
    <property type="entry name" value="Ribonucl_H"/>
</dbReference>
<proteinExistence type="predicted"/>
<dbReference type="Gene3D" id="3.30.420.10">
    <property type="entry name" value="Ribonuclease H-like superfamily/Ribonuclease H"/>
    <property type="match status" value="1"/>
</dbReference>
<dbReference type="CDD" id="cd06127">
    <property type="entry name" value="DEDDh"/>
    <property type="match status" value="1"/>
</dbReference>
<sequence length="272" mass="31762">MQDIKDAIIKLAENLKDNREVSTKDNEYYHEKLKIYRFLYHTFEVWHKYFNQDELTKRSKNYLTAILEGKIESSKIEKEIAKEIILLLKEDNSKTYIVFDLETTGLKPCSWGRIIEIAAVKLNIDNKNNTFEICDEFHSLVNPAMKVPKKISKITGITTEMIKDKESIYEVLPRFVDFIEEGSLLSGHNIKAFDIPFLDAAVDKFKFNRPDYKSKIDQIVDTLYLSREKLPNLENHKLKTIADYFSISIDNHHRAIDDARANAKVLIELLKL</sequence>
<organism evidence="3 4">
    <name type="scientific">Orenia metallireducens</name>
    <dbReference type="NCBI Taxonomy" id="1413210"/>
    <lineage>
        <taxon>Bacteria</taxon>
        <taxon>Bacillati</taxon>
        <taxon>Bacillota</taxon>
        <taxon>Clostridia</taxon>
        <taxon>Halanaerobiales</taxon>
        <taxon>Halobacteroidaceae</taxon>
        <taxon>Orenia</taxon>
    </lineage>
</organism>
<dbReference type="NCBIfam" id="TIGR00573">
    <property type="entry name" value="dnaq"/>
    <property type="match status" value="1"/>
</dbReference>
<dbReference type="GO" id="GO:0005829">
    <property type="term" value="C:cytosol"/>
    <property type="evidence" value="ECO:0007669"/>
    <property type="project" value="TreeGrafter"/>
</dbReference>
<dbReference type="InterPro" id="IPR006054">
    <property type="entry name" value="DnaQ"/>
</dbReference>
<evidence type="ECO:0000256" key="1">
    <source>
        <dbReference type="ARBA" id="ARBA00022839"/>
    </source>
</evidence>
<dbReference type="SUPFAM" id="SSF53098">
    <property type="entry name" value="Ribonuclease H-like"/>
    <property type="match status" value="1"/>
</dbReference>
<reference evidence="4" key="1">
    <citation type="submission" date="2016-07" db="EMBL/GenBank/DDBJ databases">
        <authorList>
            <person name="Florea S."/>
            <person name="Webb J.S."/>
            <person name="Jaromczyk J."/>
            <person name="Schardl C.L."/>
        </authorList>
    </citation>
    <scope>NUCLEOTIDE SEQUENCE [LARGE SCALE GENOMIC DNA]</scope>
    <source>
        <strain evidence="4">Z6</strain>
    </source>
</reference>
<evidence type="ECO:0000313" key="4">
    <source>
        <dbReference type="Proteomes" id="UP000093514"/>
    </source>
</evidence>
<evidence type="ECO:0000313" key="3">
    <source>
        <dbReference type="EMBL" id="OCL26044.1"/>
    </source>
</evidence>
<evidence type="ECO:0000259" key="2">
    <source>
        <dbReference type="SMART" id="SM00479"/>
    </source>
</evidence>
<dbReference type="GO" id="GO:0008408">
    <property type="term" value="F:3'-5' exonuclease activity"/>
    <property type="evidence" value="ECO:0007669"/>
    <property type="project" value="TreeGrafter"/>
</dbReference>
<keyword evidence="4" id="KW-1185">Reference proteome</keyword>
<dbReference type="Proteomes" id="UP000093514">
    <property type="component" value="Unassembled WGS sequence"/>
</dbReference>
<keyword evidence="1" id="KW-0378">Hydrolase</keyword>
<dbReference type="AlphaFoldDB" id="A0A1C0A757"/>
<dbReference type="GO" id="GO:0003887">
    <property type="term" value="F:DNA-directed DNA polymerase activity"/>
    <property type="evidence" value="ECO:0007669"/>
    <property type="project" value="InterPro"/>
</dbReference>
<dbReference type="PANTHER" id="PTHR30231">
    <property type="entry name" value="DNA POLYMERASE III SUBUNIT EPSILON"/>
    <property type="match status" value="1"/>
</dbReference>
<keyword evidence="1" id="KW-0540">Nuclease</keyword>
<dbReference type="Pfam" id="PF00929">
    <property type="entry name" value="RNase_T"/>
    <property type="match status" value="1"/>
</dbReference>
<dbReference type="OrthoDB" id="9776650at2"/>
<feature type="domain" description="Exonuclease" evidence="2">
    <location>
        <begin position="95"/>
        <end position="272"/>
    </location>
</feature>
<dbReference type="PANTHER" id="PTHR30231:SF41">
    <property type="entry name" value="DNA POLYMERASE III SUBUNIT EPSILON"/>
    <property type="match status" value="1"/>
</dbReference>
<dbReference type="InterPro" id="IPR036397">
    <property type="entry name" value="RNaseH_sf"/>
</dbReference>
<protein>
    <recommendedName>
        <fullName evidence="2">Exonuclease domain-containing protein</fullName>
    </recommendedName>
</protein>
<comment type="caution">
    <text evidence="3">The sequence shown here is derived from an EMBL/GenBank/DDBJ whole genome shotgun (WGS) entry which is preliminary data.</text>
</comment>
<dbReference type="FunFam" id="3.30.420.10:FF:000045">
    <property type="entry name" value="3'-5' exonuclease DinG"/>
    <property type="match status" value="1"/>
</dbReference>
<dbReference type="RefSeq" id="WP_068717471.1">
    <property type="nucleotide sequence ID" value="NZ_LWDV01000009.1"/>
</dbReference>
<keyword evidence="1" id="KW-0269">Exonuclease</keyword>
<dbReference type="GO" id="GO:0045004">
    <property type="term" value="P:DNA replication proofreading"/>
    <property type="evidence" value="ECO:0007669"/>
    <property type="project" value="TreeGrafter"/>
</dbReference>